<dbReference type="NCBIfam" id="TIGR01993">
    <property type="entry name" value="Pyr-5-nucltdase"/>
    <property type="match status" value="1"/>
</dbReference>
<dbReference type="InterPro" id="IPR036412">
    <property type="entry name" value="HAD-like_sf"/>
</dbReference>
<dbReference type="RefSeq" id="WP_062952250.1">
    <property type="nucleotide sequence ID" value="NZ_LPVY01000014.1"/>
</dbReference>
<accession>A0A154L3V6</accession>
<dbReference type="NCBIfam" id="TIGR01509">
    <property type="entry name" value="HAD-SF-IA-v3"/>
    <property type="match status" value="1"/>
</dbReference>
<dbReference type="SFLD" id="SFLDG01129">
    <property type="entry name" value="C1.5:_HAD__Beta-PGM__Phosphata"/>
    <property type="match status" value="1"/>
</dbReference>
<dbReference type="SFLD" id="SFLDS00003">
    <property type="entry name" value="Haloacid_Dehalogenase"/>
    <property type="match status" value="1"/>
</dbReference>
<proteinExistence type="predicted"/>
<dbReference type="PANTHER" id="PTHR12725">
    <property type="entry name" value="HALOACID DEHALOGENASE-LIKE HYDROLASE"/>
    <property type="match status" value="1"/>
</dbReference>
<sequence>MPPIVSAATAMPRIAPDNVLIFDLDNTLYPSACDLFSQVSNLIGQYVRDTLHLPADEAYVIQKSYFHRYGTTLRGLMTEHNIDPADYLNKVHNIDLSVVDPAPELAAALNALPCRKVIFTNASRGHAERVMDRLGIASHFETIFDIVDADYIPKPERQPYDRLLARDAIDPARAIYFEDMAKNLLPAKDMGMTTVWVHTDEEWAQAGSDDPRIDHQTDNLVHFLRKLAISPV</sequence>
<protein>
    <submittedName>
        <fullName evidence="1">HAD family hydrolase</fullName>
    </submittedName>
</protein>
<dbReference type="InterPro" id="IPR023214">
    <property type="entry name" value="HAD_sf"/>
</dbReference>
<dbReference type="PANTHER" id="PTHR12725:SF117">
    <property type="entry name" value="HALOACID DEHALOGENASE-LIKE HYDROLASE"/>
    <property type="match status" value="1"/>
</dbReference>
<dbReference type="SFLD" id="SFLDG01132">
    <property type="entry name" value="C1.5.3:_5'-Nucleotidase_Like"/>
    <property type="match status" value="1"/>
</dbReference>
<evidence type="ECO:0000313" key="1">
    <source>
        <dbReference type="EMBL" id="KZB63534.1"/>
    </source>
</evidence>
<dbReference type="Proteomes" id="UP000076335">
    <property type="component" value="Unassembled WGS sequence"/>
</dbReference>
<dbReference type="InterPro" id="IPR006439">
    <property type="entry name" value="HAD-SF_hydro_IA"/>
</dbReference>
<dbReference type="Gene3D" id="3.40.50.1000">
    <property type="entry name" value="HAD superfamily/HAD-like"/>
    <property type="match status" value="1"/>
</dbReference>
<dbReference type="AlphaFoldDB" id="A0A154L3V6"/>
<dbReference type="Pfam" id="PF00702">
    <property type="entry name" value="Hydrolase"/>
    <property type="match status" value="1"/>
</dbReference>
<keyword evidence="1" id="KW-0378">Hydrolase</keyword>
<dbReference type="Gene3D" id="1.10.150.450">
    <property type="match status" value="1"/>
</dbReference>
<gene>
    <name evidence="1" type="ORF">AUP42_20960</name>
</gene>
<dbReference type="SUPFAM" id="SSF56784">
    <property type="entry name" value="HAD-like"/>
    <property type="match status" value="1"/>
</dbReference>
<evidence type="ECO:0000313" key="2">
    <source>
        <dbReference type="Proteomes" id="UP000076335"/>
    </source>
</evidence>
<dbReference type="InterPro" id="IPR010237">
    <property type="entry name" value="Pyr-5-nucltdase"/>
</dbReference>
<reference evidence="1 2" key="1">
    <citation type="submission" date="2015-12" db="EMBL/GenBank/DDBJ databases">
        <title>Genome sequence of Thalassospira lucentensis MCCC 1A02072.</title>
        <authorList>
            <person name="Lu L."/>
            <person name="Lai Q."/>
            <person name="Shao Z."/>
            <person name="Qian P."/>
        </authorList>
    </citation>
    <scope>NUCLEOTIDE SEQUENCE [LARGE SCALE GENOMIC DNA]</scope>
    <source>
        <strain evidence="1 2">MCCC 1A02072</strain>
    </source>
</reference>
<organism evidence="1 2">
    <name type="scientific">Thalassospira lucentensis</name>
    <dbReference type="NCBI Taxonomy" id="168935"/>
    <lineage>
        <taxon>Bacteria</taxon>
        <taxon>Pseudomonadati</taxon>
        <taxon>Pseudomonadota</taxon>
        <taxon>Alphaproteobacteria</taxon>
        <taxon>Rhodospirillales</taxon>
        <taxon>Thalassospiraceae</taxon>
        <taxon>Thalassospira</taxon>
    </lineage>
</organism>
<dbReference type="EMBL" id="LPVY01000014">
    <property type="protein sequence ID" value="KZB63534.1"/>
    <property type="molecule type" value="Genomic_DNA"/>
</dbReference>
<name>A0A154L3V6_9PROT</name>
<comment type="caution">
    <text evidence="1">The sequence shown here is derived from an EMBL/GenBank/DDBJ whole genome shotgun (WGS) entry which is preliminary data.</text>
</comment>
<dbReference type="GO" id="GO:0016787">
    <property type="term" value="F:hydrolase activity"/>
    <property type="evidence" value="ECO:0007669"/>
    <property type="project" value="UniProtKB-KW"/>
</dbReference>
<dbReference type="OrthoDB" id="9803141at2"/>